<dbReference type="Pfam" id="PF12969">
    <property type="entry name" value="DUF3857"/>
    <property type="match status" value="1"/>
</dbReference>
<gene>
    <name evidence="4" type="ORF">GGD69_005808</name>
    <name evidence="3" type="ORF">OI25_7838</name>
</gene>
<keyword evidence="3" id="KW-0614">Plasmid</keyword>
<protein>
    <recommendedName>
        <fullName evidence="2">DUF3857 domain-containing protein</fullName>
    </recommendedName>
</protein>
<accession>A0AAW3V318</accession>
<name>A0AAW3V318_9BURK</name>
<evidence type="ECO:0000313" key="4">
    <source>
        <dbReference type="EMBL" id="MBB6204914.1"/>
    </source>
</evidence>
<organism evidence="4 6">
    <name type="scientific">Paraburkholderia fungorum</name>
    <dbReference type="NCBI Taxonomy" id="134537"/>
    <lineage>
        <taxon>Bacteria</taxon>
        <taxon>Pseudomonadati</taxon>
        <taxon>Pseudomonadota</taxon>
        <taxon>Betaproteobacteria</taxon>
        <taxon>Burkholderiales</taxon>
        <taxon>Burkholderiaceae</taxon>
        <taxon>Paraburkholderia</taxon>
    </lineage>
</organism>
<dbReference type="GeneID" id="66513117"/>
<proteinExistence type="predicted"/>
<dbReference type="AlphaFoldDB" id="A0AAW3V318"/>
<sequence length="127" mass="13761">MHSLLIAIVLAITSAPTIYADESGNPGAPSTIENDVHVFVVAEDDDTTVRANTAAGIEDIAQRYISFDQNVSHVDVLEAYAIDRNGVRRPVSPGRVREMQEARPCGVPTFKDAWLRDVIFPDVGTGP</sequence>
<evidence type="ECO:0000313" key="6">
    <source>
        <dbReference type="Proteomes" id="UP000518681"/>
    </source>
</evidence>
<dbReference type="Proteomes" id="UP000032614">
    <property type="component" value="Plasmid pBIL"/>
</dbReference>
<dbReference type="EMBL" id="JACIIK010000011">
    <property type="protein sequence ID" value="MBB6204914.1"/>
    <property type="molecule type" value="Genomic_DNA"/>
</dbReference>
<reference evidence="3 5" key="1">
    <citation type="journal article" date="2015" name="Genome Announc.">
        <title>Complete genome sequences for 59 burkholderia isolates, both pathogenic and near neighbor.</title>
        <authorList>
            <person name="Johnson S.L."/>
            <person name="Bishop-Lilly K.A."/>
            <person name="Ladner J.T."/>
            <person name="Daligault H.E."/>
            <person name="Davenport K.W."/>
            <person name="Jaissle J."/>
            <person name="Frey K.G."/>
            <person name="Koroleva G.I."/>
            <person name="Bruce D.C."/>
            <person name="Coyne S.R."/>
            <person name="Broomall S.M."/>
            <person name="Li P.E."/>
            <person name="Teshima H."/>
            <person name="Gibbons H.S."/>
            <person name="Palacios G.F."/>
            <person name="Rosenzweig C.N."/>
            <person name="Redden C.L."/>
            <person name="Xu Y."/>
            <person name="Minogue T.D."/>
            <person name="Chain P.S."/>
        </authorList>
    </citation>
    <scope>NUCLEOTIDE SEQUENCE [LARGE SCALE GENOMIC DNA]</scope>
    <source>
        <strain evidence="3 5">ATCC BAA-463</strain>
        <plasmid evidence="3 5">pBIL</plasmid>
    </source>
</reference>
<dbReference type="Gene3D" id="2.60.40.3140">
    <property type="match status" value="1"/>
</dbReference>
<keyword evidence="1" id="KW-0732">Signal</keyword>
<dbReference type="Proteomes" id="UP000518681">
    <property type="component" value="Unassembled WGS sequence"/>
</dbReference>
<dbReference type="KEGG" id="bfn:OI25_7838"/>
<feature type="chain" id="PRO_5043295576" description="DUF3857 domain-containing protein" evidence="1">
    <location>
        <begin position="21"/>
        <end position="127"/>
    </location>
</feature>
<reference evidence="4 6" key="2">
    <citation type="submission" date="2020-08" db="EMBL/GenBank/DDBJ databases">
        <title>Genomic Encyclopedia of Type Strains, Phase IV (KMG-V): Genome sequencing to study the core and pangenomes of soil and plant-associated prokaryotes.</title>
        <authorList>
            <person name="Whitman W."/>
        </authorList>
    </citation>
    <scope>NUCLEOTIDE SEQUENCE [LARGE SCALE GENOMIC DNA]</scope>
    <source>
        <strain evidence="4 6">SEMIA 4013</strain>
    </source>
</reference>
<feature type="domain" description="DUF3857" evidence="2">
    <location>
        <begin position="46"/>
        <end position="124"/>
    </location>
</feature>
<evidence type="ECO:0000259" key="2">
    <source>
        <dbReference type="Pfam" id="PF12969"/>
    </source>
</evidence>
<dbReference type="EMBL" id="CP010024">
    <property type="protein sequence ID" value="AJZ56320.1"/>
    <property type="molecule type" value="Genomic_DNA"/>
</dbReference>
<evidence type="ECO:0000256" key="1">
    <source>
        <dbReference type="SAM" id="SignalP"/>
    </source>
</evidence>
<geneLocation type="plasmid" evidence="3 5">
    <name>pBIL</name>
</geneLocation>
<evidence type="ECO:0000313" key="5">
    <source>
        <dbReference type="Proteomes" id="UP000032614"/>
    </source>
</evidence>
<dbReference type="RefSeq" id="WP_028197041.1">
    <property type="nucleotide sequence ID" value="NZ_CADFGE010000013.1"/>
</dbReference>
<feature type="signal peptide" evidence="1">
    <location>
        <begin position="1"/>
        <end position="20"/>
    </location>
</feature>
<evidence type="ECO:0000313" key="3">
    <source>
        <dbReference type="EMBL" id="AJZ56320.1"/>
    </source>
</evidence>
<dbReference type="InterPro" id="IPR024618">
    <property type="entry name" value="DUF3857"/>
</dbReference>